<dbReference type="OrthoDB" id="10539538at2759"/>
<name>A0A9N9RIV0_9DIPT</name>
<gene>
    <name evidence="3" type="ORF">CHIRRI_LOCUS541</name>
</gene>
<reference evidence="3" key="2">
    <citation type="submission" date="2022-10" db="EMBL/GenBank/DDBJ databases">
        <authorList>
            <consortium name="ENA_rothamsted_submissions"/>
            <consortium name="culmorum"/>
            <person name="King R."/>
        </authorList>
    </citation>
    <scope>NUCLEOTIDE SEQUENCE</scope>
</reference>
<keyword evidence="2" id="KW-0732">Signal</keyword>
<evidence type="ECO:0000313" key="3">
    <source>
        <dbReference type="EMBL" id="CAG9797543.1"/>
    </source>
</evidence>
<evidence type="ECO:0000313" key="4">
    <source>
        <dbReference type="Proteomes" id="UP001153620"/>
    </source>
</evidence>
<dbReference type="EMBL" id="OU895877">
    <property type="protein sequence ID" value="CAG9797543.1"/>
    <property type="molecule type" value="Genomic_DNA"/>
</dbReference>
<proteinExistence type="predicted"/>
<dbReference type="Proteomes" id="UP001153620">
    <property type="component" value="Chromosome 1"/>
</dbReference>
<feature type="compositionally biased region" description="Acidic residues" evidence="1">
    <location>
        <begin position="681"/>
        <end position="703"/>
    </location>
</feature>
<reference evidence="3" key="1">
    <citation type="submission" date="2022-01" db="EMBL/GenBank/DDBJ databases">
        <authorList>
            <person name="King R."/>
        </authorList>
    </citation>
    <scope>NUCLEOTIDE SEQUENCE</scope>
</reference>
<sequence>MWGQFFVTQVLIILFAYPYQSSSSTNLPSFVKLIGQIKESKKNSAYCSSNDIKFSTKYKKTFQLVELQSCDNSLDVITTKLPKILNDSPNCFIVVIRSNVTDKNFETRLVDILEEEATRPIIVDFYRKTERTEKLYVIDKSKTRTKTNNSLEYAKNFINKVIGYDYNVGSTEFSEGRSDIIKDAMTNGCSLCISFAQLIDYRFTWYLKIHDDEIDALNCDTDCFRALLKFPYDFNFNSSYKDVYELFYSYYIDLLRDTSMSATSINKKNYTVKDFLEETEVRLDMDGLAGLAWNEEEYQVFEFLIRADLPFPDKFIHDRENELSYGISKNKYVKSLENYIQELESFHRHIQKGNFRKVKIFLSSNPHLVFGRNIDNKSALKAAFDSNQMEVFSYLKSQGMSFSNFKEVGEYSKVKNKYKDNKRKQLRQFNRKFLTPAIETELITKVMQKSSFTYDHHVHDEKEIKYTIRRSYEKIQSTAREILEIVAASNELQINFDFTNSDLVEFDPYINDAYGAAYNYYDFVIIAAKDLLSKDVDKKNYALGTISHELMHYTMHQIYQNNINPYDNKDYERRKIIRDIYRKYEDIKDEDNLISTAYKEEENESNYGELIARVPDILFTYRDNKTRLEEVKRTFKDLFKFYDQYVLADMREFIPTMHIREKVRELNSWLDLVADIESYEVENTKEEETETDDDENADEDDENKIDSKKDEKVESEENEEEEELPEISEIQEYLDEDSQQRLKVFTSENPKLILQKLYYKLRKSKTIAIYVASSFAYYGNFEQVMYKIDTIHPSVPLIINCDRVKKLKKFVQMLQKTTFRKVVAIADNDEFSKNVRNKELKEWMRESQF</sequence>
<protein>
    <submittedName>
        <fullName evidence="3">Uncharacterized protein</fullName>
    </submittedName>
</protein>
<evidence type="ECO:0000256" key="1">
    <source>
        <dbReference type="SAM" id="MobiDB-lite"/>
    </source>
</evidence>
<dbReference type="AlphaFoldDB" id="A0A9N9RIV0"/>
<feature type="signal peptide" evidence="2">
    <location>
        <begin position="1"/>
        <end position="23"/>
    </location>
</feature>
<organism evidence="3 4">
    <name type="scientific">Chironomus riparius</name>
    <dbReference type="NCBI Taxonomy" id="315576"/>
    <lineage>
        <taxon>Eukaryota</taxon>
        <taxon>Metazoa</taxon>
        <taxon>Ecdysozoa</taxon>
        <taxon>Arthropoda</taxon>
        <taxon>Hexapoda</taxon>
        <taxon>Insecta</taxon>
        <taxon>Pterygota</taxon>
        <taxon>Neoptera</taxon>
        <taxon>Endopterygota</taxon>
        <taxon>Diptera</taxon>
        <taxon>Nematocera</taxon>
        <taxon>Chironomoidea</taxon>
        <taxon>Chironomidae</taxon>
        <taxon>Chironominae</taxon>
        <taxon>Chironomus</taxon>
    </lineage>
</organism>
<feature type="chain" id="PRO_5040470303" evidence="2">
    <location>
        <begin position="24"/>
        <end position="849"/>
    </location>
</feature>
<evidence type="ECO:0000256" key="2">
    <source>
        <dbReference type="SAM" id="SignalP"/>
    </source>
</evidence>
<keyword evidence="4" id="KW-1185">Reference proteome</keyword>
<accession>A0A9N9RIV0</accession>
<feature type="compositionally biased region" description="Acidic residues" evidence="1">
    <location>
        <begin position="713"/>
        <end position="726"/>
    </location>
</feature>
<feature type="region of interest" description="Disordered" evidence="1">
    <location>
        <begin position="681"/>
        <end position="726"/>
    </location>
</feature>